<comment type="caution">
    <text evidence="1">The sequence shown here is derived from an EMBL/GenBank/DDBJ whole genome shotgun (WGS) entry which is preliminary data.</text>
</comment>
<gene>
    <name evidence="1" type="ORF">GCM10010912_17780</name>
</gene>
<protein>
    <submittedName>
        <fullName evidence="1">Uncharacterized protein</fullName>
    </submittedName>
</protein>
<dbReference type="EMBL" id="BMKR01000006">
    <property type="protein sequence ID" value="GGF73007.1"/>
    <property type="molecule type" value="Genomic_DNA"/>
</dbReference>
<organism evidence="1 2">
    <name type="scientific">Paenibacillus albidus</name>
    <dbReference type="NCBI Taxonomy" id="2041023"/>
    <lineage>
        <taxon>Bacteria</taxon>
        <taxon>Bacillati</taxon>
        <taxon>Bacillota</taxon>
        <taxon>Bacilli</taxon>
        <taxon>Bacillales</taxon>
        <taxon>Paenibacillaceae</taxon>
        <taxon>Paenibacillus</taxon>
    </lineage>
</organism>
<dbReference type="RefSeq" id="WP_189023974.1">
    <property type="nucleotide sequence ID" value="NZ_BMKR01000006.1"/>
</dbReference>
<dbReference type="AlphaFoldDB" id="A0A917FDG4"/>
<name>A0A917FDG4_9BACL</name>
<keyword evidence="2" id="KW-1185">Reference proteome</keyword>
<sequence length="92" mass="10755">MELLEFPSDMRNEIKELAKIYSITIEEARNYYLMGGFEHAKQLLQLRQKLLSSASVGVILNEEALENVIRSHSNQIWDQRNKEVRCAMEELT</sequence>
<accession>A0A917FDG4</accession>
<evidence type="ECO:0000313" key="2">
    <source>
        <dbReference type="Proteomes" id="UP000637643"/>
    </source>
</evidence>
<reference evidence="1" key="1">
    <citation type="journal article" date="2014" name="Int. J. Syst. Evol. Microbiol.">
        <title>Complete genome sequence of Corynebacterium casei LMG S-19264T (=DSM 44701T), isolated from a smear-ripened cheese.</title>
        <authorList>
            <consortium name="US DOE Joint Genome Institute (JGI-PGF)"/>
            <person name="Walter F."/>
            <person name="Albersmeier A."/>
            <person name="Kalinowski J."/>
            <person name="Ruckert C."/>
        </authorList>
    </citation>
    <scope>NUCLEOTIDE SEQUENCE</scope>
    <source>
        <strain evidence="1">CGMCC 1.16134</strain>
    </source>
</reference>
<dbReference type="Proteomes" id="UP000637643">
    <property type="component" value="Unassembled WGS sequence"/>
</dbReference>
<evidence type="ECO:0000313" key="1">
    <source>
        <dbReference type="EMBL" id="GGF73007.1"/>
    </source>
</evidence>
<reference evidence="1" key="2">
    <citation type="submission" date="2020-09" db="EMBL/GenBank/DDBJ databases">
        <authorList>
            <person name="Sun Q."/>
            <person name="Zhou Y."/>
        </authorList>
    </citation>
    <scope>NUCLEOTIDE SEQUENCE</scope>
    <source>
        <strain evidence="1">CGMCC 1.16134</strain>
    </source>
</reference>
<proteinExistence type="predicted"/>